<keyword evidence="3" id="KW-1185">Reference proteome</keyword>
<proteinExistence type="predicted"/>
<name>A0A418PZV0_9SPHN</name>
<evidence type="ECO:0000313" key="2">
    <source>
        <dbReference type="EMBL" id="RIX29166.1"/>
    </source>
</evidence>
<organism evidence="2 3">
    <name type="scientific">Sphingomonas edaphi</name>
    <dbReference type="NCBI Taxonomy" id="2315689"/>
    <lineage>
        <taxon>Bacteria</taxon>
        <taxon>Pseudomonadati</taxon>
        <taxon>Pseudomonadota</taxon>
        <taxon>Alphaproteobacteria</taxon>
        <taxon>Sphingomonadales</taxon>
        <taxon>Sphingomonadaceae</taxon>
        <taxon>Sphingomonas</taxon>
    </lineage>
</organism>
<dbReference type="PANTHER" id="PTHR35585:SF1">
    <property type="entry name" value="HHE DOMAIN PROTEIN (AFU_ORTHOLOGUE AFUA_4G00730)"/>
    <property type="match status" value="1"/>
</dbReference>
<dbReference type="RefSeq" id="WP_119533054.1">
    <property type="nucleotide sequence ID" value="NZ_QXTF01000002.1"/>
</dbReference>
<dbReference type="InterPro" id="IPR012312">
    <property type="entry name" value="Hemerythrin-like"/>
</dbReference>
<dbReference type="Gene3D" id="1.20.120.520">
    <property type="entry name" value="nmb1532 protein domain like"/>
    <property type="match status" value="1"/>
</dbReference>
<dbReference type="AlphaFoldDB" id="A0A418PZV0"/>
<dbReference type="OrthoDB" id="7210157at2"/>
<evidence type="ECO:0000313" key="3">
    <source>
        <dbReference type="Proteomes" id="UP000285023"/>
    </source>
</evidence>
<gene>
    <name evidence="2" type="ORF">D3M59_07595</name>
</gene>
<comment type="caution">
    <text evidence="2">The sequence shown here is derived from an EMBL/GenBank/DDBJ whole genome shotgun (WGS) entry which is preliminary data.</text>
</comment>
<reference evidence="2 3" key="1">
    <citation type="submission" date="2018-09" db="EMBL/GenBank/DDBJ databases">
        <title>Sphingomonas sp. DAC4.</title>
        <authorList>
            <person name="Seo T."/>
        </authorList>
    </citation>
    <scope>NUCLEOTIDE SEQUENCE [LARGE SCALE GENOMIC DNA]</scope>
    <source>
        <strain evidence="2 3">DAC4</strain>
    </source>
</reference>
<feature type="domain" description="Hemerythrin-like" evidence="1">
    <location>
        <begin position="58"/>
        <end position="173"/>
    </location>
</feature>
<dbReference type="EMBL" id="QXTF01000002">
    <property type="protein sequence ID" value="RIX29166.1"/>
    <property type="molecule type" value="Genomic_DNA"/>
</dbReference>
<accession>A0A418PZV0</accession>
<dbReference type="Proteomes" id="UP000285023">
    <property type="component" value="Unassembled WGS sequence"/>
</dbReference>
<evidence type="ECO:0000259" key="1">
    <source>
        <dbReference type="Pfam" id="PF01814"/>
    </source>
</evidence>
<protein>
    <submittedName>
        <fullName evidence="2">Hemerythrin domain-containing protein</fullName>
    </submittedName>
</protein>
<dbReference type="Pfam" id="PF01814">
    <property type="entry name" value="Hemerythrin"/>
    <property type="match status" value="1"/>
</dbReference>
<dbReference type="PANTHER" id="PTHR35585">
    <property type="entry name" value="HHE DOMAIN PROTEIN (AFU_ORTHOLOGUE AFUA_4G00730)"/>
    <property type="match status" value="1"/>
</dbReference>
<sequence>MATRAKTRSDSNAGIFKWGTGGSLVAAAAAGAALAIAGNLGRKLAVQGLSASTGEWDEALAAEHEAVMALFDRMLATDEDNIRTRKMLLTQISHALDKHAYAEEHVVYAQLRENGQQGFAEHLENDHGAVKEFLYRLMKMDAADPMWIETVRAFRDAVALHAEEEEKEIFPALRAKLSDDQNAQLTKDVNKAGFWAA</sequence>